<dbReference type="InterPro" id="IPR002328">
    <property type="entry name" value="ADH_Zn_CS"/>
</dbReference>
<comment type="cofactor">
    <cofactor evidence="4">
        <name>Zn(2+)</name>
        <dbReference type="ChEBI" id="CHEBI:29105"/>
    </cofactor>
</comment>
<dbReference type="Proteomes" id="UP000184251">
    <property type="component" value="Unassembled WGS sequence"/>
</dbReference>
<evidence type="ECO:0000256" key="3">
    <source>
        <dbReference type="ARBA" id="ARBA00023002"/>
    </source>
</evidence>
<evidence type="ECO:0000256" key="4">
    <source>
        <dbReference type="RuleBase" id="RU361277"/>
    </source>
</evidence>
<evidence type="ECO:0000256" key="1">
    <source>
        <dbReference type="ARBA" id="ARBA00022723"/>
    </source>
</evidence>
<evidence type="ECO:0000259" key="5">
    <source>
        <dbReference type="Pfam" id="PF00107"/>
    </source>
</evidence>
<feature type="domain" description="Alcohol dehydrogenase-like N-terminal" evidence="6">
    <location>
        <begin position="25"/>
        <end position="125"/>
    </location>
</feature>
<dbReference type="InterPro" id="IPR013154">
    <property type="entry name" value="ADH-like_N"/>
</dbReference>
<gene>
    <name evidence="7" type="ORF">SAMN02746064_01248</name>
</gene>
<organism evidence="7 8">
    <name type="scientific">Alkalibacter saccharofermentans DSM 14828</name>
    <dbReference type="NCBI Taxonomy" id="1120975"/>
    <lineage>
        <taxon>Bacteria</taxon>
        <taxon>Bacillati</taxon>
        <taxon>Bacillota</taxon>
        <taxon>Clostridia</taxon>
        <taxon>Eubacteriales</taxon>
        <taxon>Eubacteriaceae</taxon>
        <taxon>Alkalibacter</taxon>
    </lineage>
</organism>
<evidence type="ECO:0000313" key="8">
    <source>
        <dbReference type="Proteomes" id="UP000184251"/>
    </source>
</evidence>
<dbReference type="InterPro" id="IPR013149">
    <property type="entry name" value="ADH-like_C"/>
</dbReference>
<evidence type="ECO:0000256" key="2">
    <source>
        <dbReference type="ARBA" id="ARBA00022833"/>
    </source>
</evidence>
<dbReference type="OrthoDB" id="1777308at2"/>
<dbReference type="GO" id="GO:0008270">
    <property type="term" value="F:zinc ion binding"/>
    <property type="evidence" value="ECO:0007669"/>
    <property type="project" value="InterPro"/>
</dbReference>
<dbReference type="Pfam" id="PF00107">
    <property type="entry name" value="ADH_zinc_N"/>
    <property type="match status" value="1"/>
</dbReference>
<sequence>MKALVLEGKEKFVYKDVEMPKCPKDGLLLKVDSVGLCGSDVRTYFHGHHHVTYPCILGHENAGTIVEVGSEVEGFEKGEKIIVNPVLPCGKCWYCQKGWQHLCSDRLTYGHQIQGGFADYMVVPGIGLERGQVIKIPDGVSTDDIVIVELLSSVINSQEFADVTLGETVAIFGAGPIGCLHSEIAKLRGAKKIIMIDINENRLELSKKFSGTDFINSKETNLQEEVMKLTEGFGVDVVISATPSVETQAQGIDLLRKRGRLVLFGGVSAENPYTTLDSNKIHYNELSVLGSFAYGPNNFKKAFDIVAGKMINVDGFVTHVLPLKDAVKGIEEIKSGRALKVVLKPGME</sequence>
<dbReference type="Gene3D" id="3.40.50.720">
    <property type="entry name" value="NAD(P)-binding Rossmann-like Domain"/>
    <property type="match status" value="1"/>
</dbReference>
<feature type="domain" description="Alcohol dehydrogenase-like C-terminal" evidence="5">
    <location>
        <begin position="176"/>
        <end position="306"/>
    </location>
</feature>
<dbReference type="Gene3D" id="3.90.180.10">
    <property type="entry name" value="Medium-chain alcohol dehydrogenases, catalytic domain"/>
    <property type="match status" value="1"/>
</dbReference>
<dbReference type="PANTHER" id="PTHR43401:SF2">
    <property type="entry name" value="L-THREONINE 3-DEHYDROGENASE"/>
    <property type="match status" value="1"/>
</dbReference>
<dbReference type="InterPro" id="IPR036291">
    <property type="entry name" value="NAD(P)-bd_dom_sf"/>
</dbReference>
<accession>A0A1M4WIB3</accession>
<dbReference type="EMBL" id="FQTU01000007">
    <property type="protein sequence ID" value="SHE80989.1"/>
    <property type="molecule type" value="Genomic_DNA"/>
</dbReference>
<dbReference type="Pfam" id="PF08240">
    <property type="entry name" value="ADH_N"/>
    <property type="match status" value="1"/>
</dbReference>
<keyword evidence="3" id="KW-0560">Oxidoreductase</keyword>
<name>A0A1M4WIB3_9FIRM</name>
<keyword evidence="2 4" id="KW-0862">Zinc</keyword>
<dbReference type="PANTHER" id="PTHR43401">
    <property type="entry name" value="L-THREONINE 3-DEHYDROGENASE"/>
    <property type="match status" value="1"/>
</dbReference>
<dbReference type="InterPro" id="IPR050129">
    <property type="entry name" value="Zn_alcohol_dh"/>
</dbReference>
<evidence type="ECO:0000259" key="6">
    <source>
        <dbReference type="Pfam" id="PF08240"/>
    </source>
</evidence>
<dbReference type="SUPFAM" id="SSF51735">
    <property type="entry name" value="NAD(P)-binding Rossmann-fold domains"/>
    <property type="match status" value="1"/>
</dbReference>
<evidence type="ECO:0000313" key="7">
    <source>
        <dbReference type="EMBL" id="SHE80989.1"/>
    </source>
</evidence>
<dbReference type="STRING" id="1120975.SAMN02746064_01248"/>
<reference evidence="7 8" key="1">
    <citation type="submission" date="2016-11" db="EMBL/GenBank/DDBJ databases">
        <authorList>
            <person name="Jaros S."/>
            <person name="Januszkiewicz K."/>
            <person name="Wedrychowicz H."/>
        </authorList>
    </citation>
    <scope>NUCLEOTIDE SEQUENCE [LARGE SCALE GENOMIC DNA]</scope>
    <source>
        <strain evidence="7 8">DSM 14828</strain>
    </source>
</reference>
<dbReference type="RefSeq" id="WP_073270222.1">
    <property type="nucleotide sequence ID" value="NZ_FQTU01000007.1"/>
</dbReference>
<dbReference type="SUPFAM" id="SSF50129">
    <property type="entry name" value="GroES-like"/>
    <property type="match status" value="1"/>
</dbReference>
<dbReference type="GO" id="GO:0016491">
    <property type="term" value="F:oxidoreductase activity"/>
    <property type="evidence" value="ECO:0007669"/>
    <property type="project" value="UniProtKB-KW"/>
</dbReference>
<dbReference type="InterPro" id="IPR011032">
    <property type="entry name" value="GroES-like_sf"/>
</dbReference>
<dbReference type="PROSITE" id="PS00059">
    <property type="entry name" value="ADH_ZINC"/>
    <property type="match status" value="1"/>
</dbReference>
<keyword evidence="1 4" id="KW-0479">Metal-binding</keyword>
<comment type="similarity">
    <text evidence="4">Belongs to the zinc-containing alcohol dehydrogenase family.</text>
</comment>
<dbReference type="AlphaFoldDB" id="A0A1M4WIB3"/>
<proteinExistence type="inferred from homology"/>
<protein>
    <submittedName>
        <fullName evidence="7">L-iditol 2-dehydrogenase</fullName>
    </submittedName>
</protein>
<keyword evidence="8" id="KW-1185">Reference proteome</keyword>